<evidence type="ECO:0000313" key="1">
    <source>
        <dbReference type="EMBL" id="QOX65339.1"/>
    </source>
</evidence>
<dbReference type="EMBL" id="CP042469">
    <property type="protein sequence ID" value="QOX65339.1"/>
    <property type="molecule type" value="Genomic_DNA"/>
</dbReference>
<gene>
    <name evidence="1" type="ORF">FRZ06_19255</name>
</gene>
<reference evidence="1" key="1">
    <citation type="submission" date="2019-08" db="EMBL/GenBank/DDBJ databases">
        <title>Genome sequence of Clostridiales bacterium MT110.</title>
        <authorList>
            <person name="Cao J."/>
        </authorList>
    </citation>
    <scope>NUCLEOTIDE SEQUENCE</scope>
    <source>
        <strain evidence="1">MT110</strain>
    </source>
</reference>
<proteinExistence type="predicted"/>
<accession>A0ACD1AG60</accession>
<evidence type="ECO:0000313" key="2">
    <source>
        <dbReference type="Proteomes" id="UP000594014"/>
    </source>
</evidence>
<sequence length="199" mass="22322">MGKIHLIRHGTTEGNQGRKYYGSTDLPLANEGVDGIVQQALAGIYPKAEGELLITTGLARTEQTFFLIYGSKEHQIIPELQEYRFGDFEMKTHDELEHDPRYQAWMSDEEGITPCPNGESPQDFRKRAGEGFAKILELHKGNGKQERDIILVCHGGVISLIMATCFPKADKNIFEWQPDPGRGYSIHTIDGLAVSYDKI</sequence>
<dbReference type="Proteomes" id="UP000594014">
    <property type="component" value="Chromosome"/>
</dbReference>
<organism evidence="1 2">
    <name type="scientific">Anoxybacterium hadale</name>
    <dbReference type="NCBI Taxonomy" id="3408580"/>
    <lineage>
        <taxon>Bacteria</taxon>
        <taxon>Bacillati</taxon>
        <taxon>Bacillota</taxon>
        <taxon>Clostridia</taxon>
        <taxon>Peptostreptococcales</taxon>
        <taxon>Anaerovoracaceae</taxon>
        <taxon>Anoxybacterium</taxon>
    </lineage>
</organism>
<name>A0ACD1AG60_9FIRM</name>
<keyword evidence="2" id="KW-1185">Reference proteome</keyword>
<protein>
    <submittedName>
        <fullName evidence="1">Histidine phosphatase family protein</fullName>
    </submittedName>
</protein>